<proteinExistence type="predicted"/>
<evidence type="ECO:0000259" key="10">
    <source>
        <dbReference type="SMART" id="SM00387"/>
    </source>
</evidence>
<dbReference type="EMBL" id="RKMH01000001">
    <property type="protein sequence ID" value="RPA66174.1"/>
    <property type="molecule type" value="Genomic_DNA"/>
</dbReference>
<dbReference type="PANTHER" id="PTHR24421:SF37">
    <property type="entry name" value="SENSOR HISTIDINE KINASE NARS"/>
    <property type="match status" value="1"/>
</dbReference>
<comment type="subcellular location">
    <subcellularLocation>
        <location evidence="1">Cell membrane</location>
        <topology evidence="1">Multi-pass membrane protein</topology>
    </subcellularLocation>
</comment>
<protein>
    <submittedName>
        <fullName evidence="11">ATP-binding protein</fullName>
    </submittedName>
</protein>
<comment type="caution">
    <text evidence="11">The sequence shown here is derived from an EMBL/GenBank/DDBJ whole genome shotgun (WGS) entry which is preliminary data.</text>
</comment>
<dbReference type="InterPro" id="IPR036890">
    <property type="entry name" value="HATPase_C_sf"/>
</dbReference>
<dbReference type="CDD" id="cd16917">
    <property type="entry name" value="HATPase_UhpB-NarQ-NarX-like"/>
    <property type="match status" value="1"/>
</dbReference>
<keyword evidence="7" id="KW-0902">Two-component regulatory system</keyword>
<dbReference type="GO" id="GO:0016301">
    <property type="term" value="F:kinase activity"/>
    <property type="evidence" value="ECO:0007669"/>
    <property type="project" value="UniProtKB-KW"/>
</dbReference>
<sequence length="423" mass="44750">MTWRPLGRWRARGFTAPGLGEPALDRILYEHALLGLRVQVVVRLTLAVFTALVVALDPPAHLLVPTWAVVGAYVVWAVACVVPARHAGRRTLYWAWLALLVDLSALTTVASFAAASDDTSWTSDVLLTGFALLPMAAATQLRPTVCAAIAVPTALVFFVTSAAARTANGEPWSSVSLHTMVIAGLGLAAVLLSRVSRSRVITIASLARERAQLLEDALRIEARERQALAEALHDGALQYVLGARAGMDAVRRGDPVAIDRVEVALAESGRLLRSTLTALNPAVLEHHGLAVAVTELARTTQESSGVTVLVDAATWPDVATAVDRLLFATARELLTNVVKHARAHRVELTLEYTDGHARLIVVDDGVGVAEDDVAGERLDAQMATGHLGLASRRVRLAAAGGSLSVRARPGGGTVAIATVPSER</sequence>
<dbReference type="Gene3D" id="3.30.565.10">
    <property type="entry name" value="Histidine kinase-like ATPase, C-terminal domain"/>
    <property type="match status" value="1"/>
</dbReference>
<reference evidence="11 12" key="1">
    <citation type="submission" date="2018-11" db="EMBL/GenBank/DDBJ databases">
        <title>Draft genome sequence of Gordonia sp. RS15-1S isolated from rice stems.</title>
        <authorList>
            <person name="Muangham S."/>
        </authorList>
    </citation>
    <scope>NUCLEOTIDE SEQUENCE [LARGE SCALE GENOMIC DNA]</scope>
    <source>
        <strain evidence="11 12">RS15-1S</strain>
    </source>
</reference>
<evidence type="ECO:0000256" key="7">
    <source>
        <dbReference type="ARBA" id="ARBA00023012"/>
    </source>
</evidence>
<dbReference type="GO" id="GO:0000160">
    <property type="term" value="P:phosphorelay signal transduction system"/>
    <property type="evidence" value="ECO:0007669"/>
    <property type="project" value="UniProtKB-KW"/>
</dbReference>
<dbReference type="SMART" id="SM00387">
    <property type="entry name" value="HATPase_c"/>
    <property type="match status" value="1"/>
</dbReference>
<keyword evidence="2" id="KW-1003">Cell membrane</keyword>
<evidence type="ECO:0000256" key="9">
    <source>
        <dbReference type="SAM" id="Phobius"/>
    </source>
</evidence>
<evidence type="ECO:0000256" key="8">
    <source>
        <dbReference type="ARBA" id="ARBA00023136"/>
    </source>
</evidence>
<keyword evidence="5" id="KW-0418">Kinase</keyword>
<dbReference type="OrthoDB" id="5243952at2"/>
<evidence type="ECO:0000256" key="2">
    <source>
        <dbReference type="ARBA" id="ARBA00022475"/>
    </source>
</evidence>
<dbReference type="RefSeq" id="WP_123925132.1">
    <property type="nucleotide sequence ID" value="NZ_JBPSDP010000002.1"/>
</dbReference>
<keyword evidence="11" id="KW-0067">ATP-binding</keyword>
<keyword evidence="12" id="KW-1185">Reference proteome</keyword>
<keyword evidence="4 9" id="KW-0812">Transmembrane</keyword>
<dbReference type="InterPro" id="IPR003594">
    <property type="entry name" value="HATPase_dom"/>
</dbReference>
<feature type="transmembrane region" description="Helical" evidence="9">
    <location>
        <begin position="145"/>
        <end position="163"/>
    </location>
</feature>
<dbReference type="GO" id="GO:0005886">
    <property type="term" value="C:plasma membrane"/>
    <property type="evidence" value="ECO:0007669"/>
    <property type="project" value="UniProtKB-SubCell"/>
</dbReference>
<name>A0A3N4HGB3_9ACTN</name>
<dbReference type="GO" id="GO:0005524">
    <property type="term" value="F:ATP binding"/>
    <property type="evidence" value="ECO:0007669"/>
    <property type="project" value="UniProtKB-KW"/>
</dbReference>
<evidence type="ECO:0000256" key="3">
    <source>
        <dbReference type="ARBA" id="ARBA00022679"/>
    </source>
</evidence>
<evidence type="ECO:0000256" key="5">
    <source>
        <dbReference type="ARBA" id="ARBA00022777"/>
    </source>
</evidence>
<evidence type="ECO:0000313" key="11">
    <source>
        <dbReference type="EMBL" id="RPA66174.1"/>
    </source>
</evidence>
<feature type="transmembrane region" description="Helical" evidence="9">
    <location>
        <begin position="34"/>
        <end position="56"/>
    </location>
</feature>
<evidence type="ECO:0000256" key="1">
    <source>
        <dbReference type="ARBA" id="ARBA00004651"/>
    </source>
</evidence>
<dbReference type="InterPro" id="IPR050482">
    <property type="entry name" value="Sensor_HK_TwoCompSys"/>
</dbReference>
<feature type="transmembrane region" description="Helical" evidence="9">
    <location>
        <begin position="62"/>
        <end position="82"/>
    </location>
</feature>
<dbReference type="Proteomes" id="UP000267536">
    <property type="component" value="Unassembled WGS sequence"/>
</dbReference>
<keyword evidence="11" id="KW-0547">Nucleotide-binding</keyword>
<dbReference type="SUPFAM" id="SSF55874">
    <property type="entry name" value="ATPase domain of HSP90 chaperone/DNA topoisomerase II/histidine kinase"/>
    <property type="match status" value="1"/>
</dbReference>
<keyword evidence="6 9" id="KW-1133">Transmembrane helix</keyword>
<accession>A0A3N4HGB3</accession>
<gene>
    <name evidence="11" type="ORF">EF294_00880</name>
</gene>
<dbReference type="Pfam" id="PF02518">
    <property type="entry name" value="HATPase_c"/>
    <property type="match status" value="1"/>
</dbReference>
<dbReference type="AlphaFoldDB" id="A0A3N4HGB3"/>
<feature type="transmembrane region" description="Helical" evidence="9">
    <location>
        <begin position="175"/>
        <end position="192"/>
    </location>
</feature>
<evidence type="ECO:0000313" key="12">
    <source>
        <dbReference type="Proteomes" id="UP000267536"/>
    </source>
</evidence>
<feature type="domain" description="Histidine kinase/HSP90-like ATPase" evidence="10">
    <location>
        <begin position="321"/>
        <end position="423"/>
    </location>
</feature>
<keyword evidence="3" id="KW-0808">Transferase</keyword>
<organism evidence="11 12">
    <name type="scientific">Gordonia oryzae</name>
    <dbReference type="NCBI Taxonomy" id="2487349"/>
    <lineage>
        <taxon>Bacteria</taxon>
        <taxon>Bacillati</taxon>
        <taxon>Actinomycetota</taxon>
        <taxon>Actinomycetes</taxon>
        <taxon>Mycobacteriales</taxon>
        <taxon>Gordoniaceae</taxon>
        <taxon>Gordonia</taxon>
    </lineage>
</organism>
<feature type="transmembrane region" description="Helical" evidence="9">
    <location>
        <begin position="94"/>
        <end position="115"/>
    </location>
</feature>
<evidence type="ECO:0000256" key="6">
    <source>
        <dbReference type="ARBA" id="ARBA00022989"/>
    </source>
</evidence>
<dbReference type="PANTHER" id="PTHR24421">
    <property type="entry name" value="NITRATE/NITRITE SENSOR PROTEIN NARX-RELATED"/>
    <property type="match status" value="1"/>
</dbReference>
<keyword evidence="8 9" id="KW-0472">Membrane</keyword>
<evidence type="ECO:0000256" key="4">
    <source>
        <dbReference type="ARBA" id="ARBA00022692"/>
    </source>
</evidence>